<evidence type="ECO:0000256" key="8">
    <source>
        <dbReference type="ARBA" id="ARBA00033774"/>
    </source>
</evidence>
<evidence type="ECO:0000313" key="12">
    <source>
        <dbReference type="EMBL" id="KAJ5355245.1"/>
    </source>
</evidence>
<evidence type="ECO:0000256" key="10">
    <source>
        <dbReference type="SAM" id="MobiDB-lite"/>
    </source>
</evidence>
<evidence type="ECO:0000259" key="11">
    <source>
        <dbReference type="PROSITE" id="PS50195"/>
    </source>
</evidence>
<dbReference type="InterPro" id="IPR001683">
    <property type="entry name" value="PX_dom"/>
</dbReference>
<dbReference type="EMBL" id="JAPZBS010000010">
    <property type="protein sequence ID" value="KAJ5355245.1"/>
    <property type="molecule type" value="Genomic_DNA"/>
</dbReference>
<comment type="caution">
    <text evidence="12">The sequence shown here is derived from an EMBL/GenBank/DDBJ whole genome shotgun (WGS) entry which is preliminary data.</text>
</comment>
<reference evidence="12" key="1">
    <citation type="submission" date="2022-11" db="EMBL/GenBank/DDBJ databases">
        <authorList>
            <person name="Petersen C."/>
        </authorList>
    </citation>
    <scope>NUCLEOTIDE SEQUENCE</scope>
    <source>
        <strain evidence="12">IBT 29864</strain>
    </source>
</reference>
<dbReference type="RefSeq" id="XP_056549268.1">
    <property type="nucleotide sequence ID" value="XM_056705370.1"/>
</dbReference>
<accession>A0A9W9R934</accession>
<dbReference type="GeneID" id="81444549"/>
<evidence type="ECO:0000256" key="6">
    <source>
        <dbReference type="ARBA" id="ARBA00023136"/>
    </source>
</evidence>
<keyword evidence="6" id="KW-0472">Membrane</keyword>
<feature type="region of interest" description="Disordered" evidence="10">
    <location>
        <begin position="1"/>
        <end position="81"/>
    </location>
</feature>
<evidence type="ECO:0000256" key="1">
    <source>
        <dbReference type="ARBA" id="ARBA00004148"/>
    </source>
</evidence>
<organism evidence="12 13">
    <name type="scientific">Penicillium cataractarum</name>
    <dbReference type="NCBI Taxonomy" id="2100454"/>
    <lineage>
        <taxon>Eukaryota</taxon>
        <taxon>Fungi</taxon>
        <taxon>Dikarya</taxon>
        <taxon>Ascomycota</taxon>
        <taxon>Pezizomycotina</taxon>
        <taxon>Eurotiomycetes</taxon>
        <taxon>Eurotiomycetidae</taxon>
        <taxon>Eurotiales</taxon>
        <taxon>Aspergillaceae</taxon>
        <taxon>Penicillium</taxon>
    </lineage>
</organism>
<dbReference type="SMART" id="SM00312">
    <property type="entry name" value="PX"/>
    <property type="match status" value="1"/>
</dbReference>
<comment type="similarity">
    <text evidence="3">Belongs to the YPT35 family.</text>
</comment>
<evidence type="ECO:0000256" key="2">
    <source>
        <dbReference type="ARBA" id="ARBA00004177"/>
    </source>
</evidence>
<dbReference type="GO" id="GO:0005774">
    <property type="term" value="C:vacuolar membrane"/>
    <property type="evidence" value="ECO:0007669"/>
    <property type="project" value="UniProtKB-SubCell"/>
</dbReference>
<dbReference type="PANTHER" id="PTHR10555">
    <property type="entry name" value="SORTING NEXIN"/>
    <property type="match status" value="1"/>
</dbReference>
<feature type="domain" description="PX" evidence="11">
    <location>
        <begin position="128"/>
        <end position="241"/>
    </location>
</feature>
<feature type="compositionally biased region" description="Low complexity" evidence="10">
    <location>
        <begin position="6"/>
        <end position="22"/>
    </location>
</feature>
<evidence type="ECO:0000256" key="5">
    <source>
        <dbReference type="ARBA" id="ARBA00022753"/>
    </source>
</evidence>
<dbReference type="Pfam" id="PF00787">
    <property type="entry name" value="PX"/>
    <property type="match status" value="1"/>
</dbReference>
<name>A0A9W9R934_9EURO</name>
<feature type="compositionally biased region" description="Low complexity" evidence="10">
    <location>
        <begin position="69"/>
        <end position="81"/>
    </location>
</feature>
<dbReference type="CDD" id="cd07280">
    <property type="entry name" value="PX_YPT35"/>
    <property type="match status" value="1"/>
</dbReference>
<evidence type="ECO:0000256" key="3">
    <source>
        <dbReference type="ARBA" id="ARBA00007426"/>
    </source>
</evidence>
<evidence type="ECO:0000256" key="4">
    <source>
        <dbReference type="ARBA" id="ARBA00022554"/>
    </source>
</evidence>
<comment type="subcellular location">
    <subcellularLocation>
        <location evidence="2">Endosome</location>
    </subcellularLocation>
    <subcellularLocation>
        <location evidence="1">Vacuole membrane</location>
        <topology evidence="1">Peripheral membrane protein</topology>
    </subcellularLocation>
</comment>
<keyword evidence="13" id="KW-1185">Reference proteome</keyword>
<keyword evidence="4" id="KW-0926">Vacuole</keyword>
<dbReference type="SUPFAM" id="SSF64268">
    <property type="entry name" value="PX domain"/>
    <property type="match status" value="1"/>
</dbReference>
<dbReference type="AlphaFoldDB" id="A0A9W9R934"/>
<dbReference type="Proteomes" id="UP001147782">
    <property type="component" value="Unassembled WGS sequence"/>
</dbReference>
<dbReference type="InterPro" id="IPR036871">
    <property type="entry name" value="PX_dom_sf"/>
</dbReference>
<dbReference type="PANTHER" id="PTHR10555:SF170">
    <property type="entry name" value="FI18122P1"/>
    <property type="match status" value="1"/>
</dbReference>
<evidence type="ECO:0000313" key="13">
    <source>
        <dbReference type="Proteomes" id="UP001147782"/>
    </source>
</evidence>
<dbReference type="InterPro" id="IPR037917">
    <property type="entry name" value="Ypt35_PX"/>
</dbReference>
<gene>
    <name evidence="12" type="ORF">N7496_012457</name>
</gene>
<proteinExistence type="inferred from homology"/>
<dbReference type="PROSITE" id="PS50195">
    <property type="entry name" value="PX"/>
    <property type="match status" value="1"/>
</dbReference>
<comment type="function">
    <text evidence="7">Recruits the lipid transfer protein VPS13 to endosomal and vacuolar membranes.</text>
</comment>
<dbReference type="OrthoDB" id="10254720at2759"/>
<dbReference type="GO" id="GO:0010008">
    <property type="term" value="C:endosome membrane"/>
    <property type="evidence" value="ECO:0007669"/>
    <property type="project" value="UniProtKB-SubCell"/>
</dbReference>
<dbReference type="GO" id="GO:0032266">
    <property type="term" value="F:phosphatidylinositol-3-phosphate binding"/>
    <property type="evidence" value="ECO:0007669"/>
    <property type="project" value="InterPro"/>
</dbReference>
<evidence type="ECO:0000256" key="9">
    <source>
        <dbReference type="ARBA" id="ARBA00033785"/>
    </source>
</evidence>
<sequence>MEPASEEAIPAPASAILPQPQLSSPQDDNATAKADTENVLSNGNQPDDDDNAGPDTGNPDETTLPHLDSAASSSKSRPVSSVIPPFWQRHERSVSRASLSSLAQSRIIRLEDHTADPDSETSRGLWARSVAIDDHVVVHGKSGVGSYVVWNCTIQTLDGGPIVVRMRYSEFDDLRQRLESAFPHARNALPALPPKSVLFKFRPKFLESRRVGLEYFLNCVLLNPEFSSSPIVKDFLFGRLS</sequence>
<evidence type="ECO:0000256" key="7">
    <source>
        <dbReference type="ARBA" id="ARBA00033728"/>
    </source>
</evidence>
<keyword evidence="5" id="KW-0967">Endosome</keyword>
<dbReference type="Gene3D" id="3.30.1520.10">
    <property type="entry name" value="Phox-like domain"/>
    <property type="match status" value="1"/>
</dbReference>
<protein>
    <recommendedName>
        <fullName evidence="8">Endosomal/vacuolar adapter protein YPT35</fullName>
    </recommendedName>
    <alternativeName>
        <fullName evidence="9">PX domain-containing protein YPT35</fullName>
    </alternativeName>
</protein>
<reference evidence="12" key="2">
    <citation type="journal article" date="2023" name="IMA Fungus">
        <title>Comparative genomic study of the Penicillium genus elucidates a diverse pangenome and 15 lateral gene transfer events.</title>
        <authorList>
            <person name="Petersen C."/>
            <person name="Sorensen T."/>
            <person name="Nielsen M.R."/>
            <person name="Sondergaard T.E."/>
            <person name="Sorensen J.L."/>
            <person name="Fitzpatrick D.A."/>
            <person name="Frisvad J.C."/>
            <person name="Nielsen K.L."/>
        </authorList>
    </citation>
    <scope>NUCLEOTIDE SEQUENCE</scope>
    <source>
        <strain evidence="12">IBT 29864</strain>
    </source>
</reference>